<feature type="domain" description="OmpA-like" evidence="5">
    <location>
        <begin position="235"/>
        <end position="351"/>
    </location>
</feature>
<keyword evidence="7" id="KW-1185">Reference proteome</keyword>
<evidence type="ECO:0000256" key="2">
    <source>
        <dbReference type="ARBA" id="ARBA00023136"/>
    </source>
</evidence>
<dbReference type="GO" id="GO:0009279">
    <property type="term" value="C:cell outer membrane"/>
    <property type="evidence" value="ECO:0007669"/>
    <property type="project" value="UniProtKB-SubCell"/>
</dbReference>
<dbReference type="PROSITE" id="PS51123">
    <property type="entry name" value="OMPA_2"/>
    <property type="match status" value="1"/>
</dbReference>
<evidence type="ECO:0000256" key="3">
    <source>
        <dbReference type="ARBA" id="ARBA00023237"/>
    </source>
</evidence>
<dbReference type="SUPFAM" id="SSF103088">
    <property type="entry name" value="OmpA-like"/>
    <property type="match status" value="1"/>
</dbReference>
<dbReference type="KEGG" id="nsa:Nitsa_1553"/>
<evidence type="ECO:0000313" key="7">
    <source>
        <dbReference type="Proteomes" id="UP000008633"/>
    </source>
</evidence>
<dbReference type="eggNOG" id="COG2885">
    <property type="taxonomic scope" value="Bacteria"/>
</dbReference>
<organism evidence="6 7">
    <name type="scientific">Nitratifractor salsuginis (strain DSM 16511 / JCM 12458 / E9I37-1)</name>
    <dbReference type="NCBI Taxonomy" id="749222"/>
    <lineage>
        <taxon>Bacteria</taxon>
        <taxon>Pseudomonadati</taxon>
        <taxon>Campylobacterota</taxon>
        <taxon>Epsilonproteobacteria</taxon>
        <taxon>Campylobacterales</taxon>
        <taxon>Sulfurovaceae</taxon>
        <taxon>Nitratifractor</taxon>
    </lineage>
</organism>
<dbReference type="PANTHER" id="PTHR30329">
    <property type="entry name" value="STATOR ELEMENT OF FLAGELLAR MOTOR COMPLEX"/>
    <property type="match status" value="1"/>
</dbReference>
<sequence>MRRVVRLFVGISLFSALILAGGLVTGTSRPFAPGDKVLYRNDFRNCPVGEIPEGFNKIDGAVECVKFNNHIWVANSAAAGMELGKKIDLGAGDFSIDFNVVPRDAGEFNFFLYENDEKGWDKKVIPKSKLTFYQCGVNLEGVGFLKKIKDCYEKPQHVALQVRRGQMRFYINGKRAVAIPWKLEKGKGVTGFGFEHRFRADPYGYLISDLRVAKYTKAEAKPTPEQVGIIVRKTSEGSMLTVPEKVLFDFNKFILKPEAKKALDVVADYIRSHPARQIVVTGYTDNIGTDAYNLRLSLQRAQSVADYLMDCGKVDPKLFKIVGKGKANPIADNATEEGRAKNRRVEIRLIR</sequence>
<evidence type="ECO:0000313" key="6">
    <source>
        <dbReference type="EMBL" id="ADV46801.1"/>
    </source>
</evidence>
<gene>
    <name evidence="6" type="ordered locus">Nitsa_1553</name>
</gene>
<comment type="subcellular location">
    <subcellularLocation>
        <location evidence="1">Cell outer membrane</location>
    </subcellularLocation>
</comment>
<reference evidence="7" key="2">
    <citation type="submission" date="2011-01" db="EMBL/GenBank/DDBJ databases">
        <title>The complete genome of Nitratifractor salsuginis DSM 16511.</title>
        <authorList>
            <consortium name="US DOE Joint Genome Institute (JGI-PGF)"/>
            <person name="Lucas S."/>
            <person name="Copeland A."/>
            <person name="Lapidus A."/>
            <person name="Bruce D."/>
            <person name="Goodwin L."/>
            <person name="Pitluck S."/>
            <person name="Kyrpides N."/>
            <person name="Mavromatis K."/>
            <person name="Ivanova N."/>
            <person name="Mikhailova N."/>
            <person name="Zeytun A."/>
            <person name="Detter J.C."/>
            <person name="Tapia R."/>
            <person name="Han C."/>
            <person name="Land M."/>
            <person name="Hauser L."/>
            <person name="Markowitz V."/>
            <person name="Cheng J.-F."/>
            <person name="Hugenholtz P."/>
            <person name="Woyke T."/>
            <person name="Wu D."/>
            <person name="Tindall B."/>
            <person name="Schuetze A."/>
            <person name="Brambilla E."/>
            <person name="Klenk H.-P."/>
            <person name="Eisen J.A."/>
        </authorList>
    </citation>
    <scope>NUCLEOTIDE SEQUENCE [LARGE SCALE GENOMIC DNA]</scope>
    <source>
        <strain evidence="7">DSM 16511 / JCM 12458 / E9I37-1</strain>
    </source>
</reference>
<dbReference type="RefSeq" id="WP_013554490.1">
    <property type="nucleotide sequence ID" value="NC_014935.1"/>
</dbReference>
<dbReference type="InterPro" id="IPR006665">
    <property type="entry name" value="OmpA-like"/>
</dbReference>
<proteinExistence type="predicted"/>
<evidence type="ECO:0000256" key="1">
    <source>
        <dbReference type="ARBA" id="ARBA00004442"/>
    </source>
</evidence>
<dbReference type="InterPro" id="IPR036737">
    <property type="entry name" value="OmpA-like_sf"/>
</dbReference>
<accession>E6X0F1</accession>
<name>E6X0F1_NITSE</name>
<dbReference type="OrthoDB" id="9805566at2"/>
<dbReference type="InterPro" id="IPR050330">
    <property type="entry name" value="Bact_OuterMem_StrucFunc"/>
</dbReference>
<keyword evidence="2 4" id="KW-0472">Membrane</keyword>
<dbReference type="AlphaFoldDB" id="E6X0F1"/>
<dbReference type="STRING" id="749222.Nitsa_1553"/>
<dbReference type="Proteomes" id="UP000008633">
    <property type="component" value="Chromosome"/>
</dbReference>
<dbReference type="PANTHER" id="PTHR30329:SF21">
    <property type="entry name" value="LIPOPROTEIN YIAD-RELATED"/>
    <property type="match status" value="1"/>
</dbReference>
<dbReference type="CDD" id="cd07185">
    <property type="entry name" value="OmpA_C-like"/>
    <property type="match status" value="1"/>
</dbReference>
<reference evidence="6 7" key="1">
    <citation type="journal article" date="2011" name="Stand. Genomic Sci.">
        <title>Complete genome sequence of Nitratifractor salsuginis type strain (E9I37-1).</title>
        <authorList>
            <person name="Anderson I."/>
            <person name="Sikorski J."/>
            <person name="Zeytun A."/>
            <person name="Nolan M."/>
            <person name="Lapidus A."/>
            <person name="Lucas S."/>
            <person name="Hammon N."/>
            <person name="Deshpande S."/>
            <person name="Cheng J.F."/>
            <person name="Tapia R."/>
            <person name="Han C."/>
            <person name="Goodwin L."/>
            <person name="Pitluck S."/>
            <person name="Liolios K."/>
            <person name="Pagani I."/>
            <person name="Ivanova N."/>
            <person name="Huntemann M."/>
            <person name="Mavromatis K."/>
            <person name="Ovchinikova G."/>
            <person name="Pati A."/>
            <person name="Chen A."/>
            <person name="Palaniappan K."/>
            <person name="Land M."/>
            <person name="Hauser L."/>
            <person name="Brambilla E.M."/>
            <person name="Ngatchou-Djao O.D."/>
            <person name="Rohde M."/>
            <person name="Tindall B.J."/>
            <person name="Goker M."/>
            <person name="Detter J.C."/>
            <person name="Woyke T."/>
            <person name="Bristow J."/>
            <person name="Eisen J.A."/>
            <person name="Markowitz V."/>
            <person name="Hugenholtz P."/>
            <person name="Klenk H.P."/>
            <person name="Kyrpides N.C."/>
        </authorList>
    </citation>
    <scope>NUCLEOTIDE SEQUENCE [LARGE SCALE GENOMIC DNA]</scope>
    <source>
        <strain evidence="7">DSM 16511 / JCM 12458 / E9I37-1</strain>
    </source>
</reference>
<dbReference type="PRINTS" id="PR01021">
    <property type="entry name" value="OMPADOMAIN"/>
</dbReference>
<evidence type="ECO:0000259" key="5">
    <source>
        <dbReference type="PROSITE" id="PS51123"/>
    </source>
</evidence>
<dbReference type="Gene3D" id="3.30.1330.60">
    <property type="entry name" value="OmpA-like domain"/>
    <property type="match status" value="1"/>
</dbReference>
<dbReference type="Pfam" id="PF00691">
    <property type="entry name" value="OmpA"/>
    <property type="match status" value="1"/>
</dbReference>
<dbReference type="InterPro" id="IPR006664">
    <property type="entry name" value="OMP_bac"/>
</dbReference>
<protein>
    <submittedName>
        <fullName evidence="6">OmpA/MotB domain protein</fullName>
    </submittedName>
</protein>
<dbReference type="EMBL" id="CP002452">
    <property type="protein sequence ID" value="ADV46801.1"/>
    <property type="molecule type" value="Genomic_DNA"/>
</dbReference>
<keyword evidence="3" id="KW-0998">Cell outer membrane</keyword>
<evidence type="ECO:0000256" key="4">
    <source>
        <dbReference type="PROSITE-ProRule" id="PRU00473"/>
    </source>
</evidence>
<dbReference type="HOGENOM" id="CLU_789481_0_0_7"/>